<dbReference type="SUPFAM" id="SSF81631">
    <property type="entry name" value="PAP/OAS1 substrate-binding domain"/>
    <property type="match status" value="1"/>
</dbReference>
<evidence type="ECO:0000256" key="4">
    <source>
        <dbReference type="SAM" id="Phobius"/>
    </source>
</evidence>
<dbReference type="AlphaFoldDB" id="A0A1I7T4G2"/>
<evidence type="ECO:0000259" key="5">
    <source>
        <dbReference type="Pfam" id="PF03828"/>
    </source>
</evidence>
<feature type="transmembrane region" description="Helical" evidence="4">
    <location>
        <begin position="247"/>
        <end position="265"/>
    </location>
</feature>
<feature type="region of interest" description="Disordered" evidence="3">
    <location>
        <begin position="480"/>
        <end position="590"/>
    </location>
</feature>
<feature type="compositionally biased region" description="Basic and acidic residues" evidence="3">
    <location>
        <begin position="480"/>
        <end position="497"/>
    </location>
</feature>
<dbReference type="InterPro" id="IPR045862">
    <property type="entry name" value="Trf4-like"/>
</dbReference>
<dbReference type="Gene3D" id="1.10.1410.10">
    <property type="match status" value="1"/>
</dbReference>
<feature type="domain" description="Poly(A) RNA polymerase mitochondrial-like central palm" evidence="6">
    <location>
        <begin position="82"/>
        <end position="211"/>
    </location>
</feature>
<organism evidence="7 8">
    <name type="scientific">Caenorhabditis tropicalis</name>
    <dbReference type="NCBI Taxonomy" id="1561998"/>
    <lineage>
        <taxon>Eukaryota</taxon>
        <taxon>Metazoa</taxon>
        <taxon>Ecdysozoa</taxon>
        <taxon>Nematoda</taxon>
        <taxon>Chromadorea</taxon>
        <taxon>Rhabditida</taxon>
        <taxon>Rhabditina</taxon>
        <taxon>Rhabditomorpha</taxon>
        <taxon>Rhabditoidea</taxon>
        <taxon>Rhabditidae</taxon>
        <taxon>Peloderinae</taxon>
        <taxon>Caenorhabditis</taxon>
    </lineage>
</organism>
<evidence type="ECO:0000313" key="7">
    <source>
        <dbReference type="Proteomes" id="UP000095282"/>
    </source>
</evidence>
<dbReference type="GO" id="GO:1990817">
    <property type="term" value="F:poly(A) RNA polymerase activity"/>
    <property type="evidence" value="ECO:0007669"/>
    <property type="project" value="InterPro"/>
</dbReference>
<keyword evidence="4" id="KW-1133">Transmembrane helix</keyword>
<sequence>MDIKRRIASSHLPSTSKPLIIADDSGIQKTAAMFNRPRKSLQQEQPCSSNTFKNEPREFGYMDALPFAPWRRKRYGLTVQGLHEEIVDMYHWIKPNEIESKLRERVYTKVKESVTRRWSHKDIKISMFGSLCTNLFLPTSDIDVLVECDDWVGTQGDWLSETARGLEQDNIAESVSVYGGAFVPIVKMVDRDTRLSIDISFNTVQGVRAASYIEKVKAEFPLIEPLVLLLKQFLHYRNLNQTFTGGLSSYGLILLLVNFFQLYALNMRHRTIYDREVNLGHLLLRFLELYSLEFNYEEIGISPGQCCYFPKSAAGSRYGHKRAQHGSLALEDPLHTANDVGRSTYNFSSIANAFGQAFQILLVAVTLRERKGQNQLATKGYKGSLLHMIMPFTSKELTYRNWLMSGVMSMPSQDNSVTYDLNQLHNTLVSPMVDLSRYAWLRKTPTGTEKRDAKPLKIINPIDVKKQVMQQLQRKLMEEKLSASRENKTSENAHVEKIPVSTSEGPTSEEEEATKQQEETEDRLILTGPPLPTSTASVNTSATVSTAASISEREDSDSPGFSSSLGALSSEEDDDDSETNGKKKISTKGNIPTQFKKQFSEVVAQSKTQKEFSKKTQTSFDDRKMINGFRRTLVAQVVSTLIIRIIGTLEIRFITLCSFHTQKSFLDIQNHQQFVNELNQHHFYRQPNVNRVHNFIDYAAAAASCGSHKQRQTYSQRNRQIRNHSQGSDGSDGYNGDRWNSCTNNSARGRRGGRAPSNSSNRSRHSSDSRSRGRLRNHNFFPIPPPVDVQVSPNTDITLTEDGLNNSTITEPRIPTMYSDAVKRKTSVSTATNTPPDLNAVNGNSLKNGSAAAPTLNTERSYRNALAIPLTLPNQLIAPSLHSQSQPNLRKDNECGFDTKSAGIQFAHSADLSHQPQLILPVNYIITMFSK</sequence>
<dbReference type="GO" id="GO:0046872">
    <property type="term" value="F:metal ion binding"/>
    <property type="evidence" value="ECO:0007669"/>
    <property type="project" value="UniProtKB-KW"/>
</dbReference>
<dbReference type="Gene3D" id="3.30.460.10">
    <property type="entry name" value="Beta Polymerase, domain 2"/>
    <property type="match status" value="1"/>
</dbReference>
<feature type="region of interest" description="Disordered" evidence="3">
    <location>
        <begin position="707"/>
        <end position="792"/>
    </location>
</feature>
<evidence type="ECO:0000256" key="3">
    <source>
        <dbReference type="SAM" id="MobiDB-lite"/>
    </source>
</evidence>
<dbReference type="STRING" id="1561998.A0A1I7T4G2"/>
<dbReference type="Proteomes" id="UP000095282">
    <property type="component" value="Unplaced"/>
</dbReference>
<evidence type="ECO:0000259" key="6">
    <source>
        <dbReference type="Pfam" id="PF22600"/>
    </source>
</evidence>
<dbReference type="InterPro" id="IPR043519">
    <property type="entry name" value="NT_sf"/>
</dbReference>
<dbReference type="GO" id="GO:0031499">
    <property type="term" value="C:TRAMP complex"/>
    <property type="evidence" value="ECO:0007669"/>
    <property type="project" value="TreeGrafter"/>
</dbReference>
<dbReference type="SUPFAM" id="SSF81301">
    <property type="entry name" value="Nucleotidyltransferase"/>
    <property type="match status" value="1"/>
</dbReference>
<feature type="domain" description="PAP-associated" evidence="5">
    <location>
        <begin position="278"/>
        <end position="338"/>
    </location>
</feature>
<evidence type="ECO:0000313" key="8">
    <source>
        <dbReference type="WBParaSite" id="Csp11.Scaffold501.g2301.t1"/>
    </source>
</evidence>
<dbReference type="WBParaSite" id="Csp11.Scaffold501.g2301.t1">
    <property type="protein sequence ID" value="Csp11.Scaffold501.g2301.t1"/>
    <property type="gene ID" value="Csp11.Scaffold501.g2301"/>
</dbReference>
<accession>A0A1I7T4G2</accession>
<dbReference type="GO" id="GO:0003729">
    <property type="term" value="F:mRNA binding"/>
    <property type="evidence" value="ECO:0007669"/>
    <property type="project" value="TreeGrafter"/>
</dbReference>
<dbReference type="InterPro" id="IPR054708">
    <property type="entry name" value="MTPAP-like_central"/>
</dbReference>
<name>A0A1I7T4G2_9PELO</name>
<reference evidence="8" key="1">
    <citation type="submission" date="2016-11" db="UniProtKB">
        <authorList>
            <consortium name="WormBaseParasite"/>
        </authorList>
    </citation>
    <scope>IDENTIFICATION</scope>
</reference>
<feature type="compositionally biased region" description="Low complexity" evidence="3">
    <location>
        <begin position="533"/>
        <end position="549"/>
    </location>
</feature>
<dbReference type="GO" id="GO:0031123">
    <property type="term" value="P:RNA 3'-end processing"/>
    <property type="evidence" value="ECO:0007669"/>
    <property type="project" value="TreeGrafter"/>
</dbReference>
<feature type="compositionally biased region" description="Basic and acidic residues" evidence="3">
    <location>
        <begin position="513"/>
        <end position="524"/>
    </location>
</feature>
<dbReference type="GO" id="GO:0043634">
    <property type="term" value="P:polyadenylation-dependent ncRNA catabolic process"/>
    <property type="evidence" value="ECO:0007669"/>
    <property type="project" value="TreeGrafter"/>
</dbReference>
<keyword evidence="2" id="KW-0460">Magnesium</keyword>
<dbReference type="InterPro" id="IPR002058">
    <property type="entry name" value="PAP_assoc"/>
</dbReference>
<keyword evidence="7" id="KW-1185">Reference proteome</keyword>
<dbReference type="FunFam" id="3.30.460.10:FF:000038">
    <property type="entry name" value="Topoisomerase-related function protein-like protein"/>
    <property type="match status" value="1"/>
</dbReference>
<protein>
    <submittedName>
        <fullName evidence="8">PAP-associated domain-containing protein</fullName>
    </submittedName>
</protein>
<dbReference type="Pfam" id="PF22600">
    <property type="entry name" value="MTPAP-like_central"/>
    <property type="match status" value="1"/>
</dbReference>
<keyword evidence="4" id="KW-0812">Transmembrane</keyword>
<dbReference type="PANTHER" id="PTHR23092">
    <property type="entry name" value="POLY(A) RNA POLYMERASE"/>
    <property type="match status" value="1"/>
</dbReference>
<keyword evidence="1" id="KW-0479">Metal-binding</keyword>
<proteinExistence type="predicted"/>
<dbReference type="Pfam" id="PF03828">
    <property type="entry name" value="PAP_assoc"/>
    <property type="match status" value="1"/>
</dbReference>
<evidence type="ECO:0000256" key="2">
    <source>
        <dbReference type="ARBA" id="ARBA00022842"/>
    </source>
</evidence>
<keyword evidence="4" id="KW-0472">Membrane</keyword>
<feature type="compositionally biased region" description="Polar residues" evidence="3">
    <location>
        <begin position="712"/>
        <end position="729"/>
    </location>
</feature>
<evidence type="ECO:0000256" key="1">
    <source>
        <dbReference type="ARBA" id="ARBA00022723"/>
    </source>
</evidence>
<dbReference type="PANTHER" id="PTHR23092:SF15">
    <property type="entry name" value="INACTIVE NON-CANONICAL POLY(A) RNA POLYMERASE PROTEIN TRF4-2-RELATED"/>
    <property type="match status" value="1"/>
</dbReference>
<dbReference type="eggNOG" id="KOG1906">
    <property type="taxonomic scope" value="Eukaryota"/>
</dbReference>
<dbReference type="CDD" id="cd05402">
    <property type="entry name" value="NT_PAP_TUTase"/>
    <property type="match status" value="1"/>
</dbReference>
<dbReference type="GO" id="GO:0005730">
    <property type="term" value="C:nucleolus"/>
    <property type="evidence" value="ECO:0007669"/>
    <property type="project" value="TreeGrafter"/>
</dbReference>